<name>A0A0F8WMN6_9EURO</name>
<dbReference type="OrthoDB" id="3595619at2759"/>
<protein>
    <submittedName>
        <fullName evidence="2">Uncharacterized protein</fullName>
    </submittedName>
</protein>
<proteinExistence type="predicted"/>
<feature type="compositionally biased region" description="Low complexity" evidence="1">
    <location>
        <begin position="293"/>
        <end position="307"/>
    </location>
</feature>
<keyword evidence="3" id="KW-1185">Reference proteome</keyword>
<dbReference type="AlphaFoldDB" id="A0A0F8WMN6"/>
<reference evidence="2 3" key="1">
    <citation type="submission" date="2015-02" db="EMBL/GenBank/DDBJ databases">
        <title>Draft Genome Sequences of Two Closely-Related Aflatoxigenic Aspergillus Species Obtained from the Cote d'Ivoire.</title>
        <authorList>
            <person name="Moore G.G."/>
            <person name="Beltz S.B."/>
            <person name="Mack B.M."/>
        </authorList>
    </citation>
    <scope>NUCLEOTIDE SEQUENCE [LARGE SCALE GENOMIC DNA]</scope>
    <source>
        <strain evidence="2 3">SRRC1468</strain>
    </source>
</reference>
<dbReference type="PROSITE" id="PS51257">
    <property type="entry name" value="PROKAR_LIPOPROTEIN"/>
    <property type="match status" value="1"/>
</dbReference>
<dbReference type="STRING" id="308745.A0A0F8WMN6"/>
<sequence>MQRAIEQAGSIFAGWITSCLFCLDSGGDDESARHQQAMKQKGSEREMQICHSQPHLVPPMRLVVYDDLPSPGPPPRTSSFPTWVMEESRTLAARASNRASMSLKRKSTIPVRISAPTDFRRVTTLTTIPTMPTEFCPLELGFESPANRLPDLPKFNDFKLDDQTQPLTRPSKTFSFMTDFSCQSHSRGHRPASSFNLPRKPVGSGSRRSSLATVELLMEKQAPVSHPLIPYFSTLLSTPSVATGLASGALSSPPTLPDSFVGSGTQSKNERRPEPTYAPASTTAKTRQEKALPSIPSKGSPSYGSSPYDPPATPVDSCPHDPLLNSSPSRSNRVTQWLLQTSSAKVTSPPSSPWKGSFSDKFSFRIRTRTLSGSTLAPSVTSMAPGPKSTHPLSSITTAATAAAQTSTLDSRTEKELELPISRPYTSRQTMSEDRTHPTIYEGQQHKTHYEGLEYTSYSYQRHSVIGVAY</sequence>
<evidence type="ECO:0000313" key="2">
    <source>
        <dbReference type="EMBL" id="KKK12572.1"/>
    </source>
</evidence>
<gene>
    <name evidence="2" type="ORF">ARAM_004554</name>
</gene>
<feature type="region of interest" description="Disordered" evidence="1">
    <location>
        <begin position="249"/>
        <end position="332"/>
    </location>
</feature>
<organism evidence="2 3">
    <name type="scientific">Aspergillus rambellii</name>
    <dbReference type="NCBI Taxonomy" id="308745"/>
    <lineage>
        <taxon>Eukaryota</taxon>
        <taxon>Fungi</taxon>
        <taxon>Dikarya</taxon>
        <taxon>Ascomycota</taxon>
        <taxon>Pezizomycotina</taxon>
        <taxon>Eurotiomycetes</taxon>
        <taxon>Eurotiomycetidae</taxon>
        <taxon>Eurotiales</taxon>
        <taxon>Aspergillaceae</taxon>
        <taxon>Aspergillus</taxon>
        <taxon>Aspergillus subgen. Nidulantes</taxon>
    </lineage>
</organism>
<dbReference type="EMBL" id="JZBS01004024">
    <property type="protein sequence ID" value="KKK12572.1"/>
    <property type="molecule type" value="Genomic_DNA"/>
</dbReference>
<comment type="caution">
    <text evidence="2">The sequence shown here is derived from an EMBL/GenBank/DDBJ whole genome shotgun (WGS) entry which is preliminary data.</text>
</comment>
<evidence type="ECO:0000256" key="1">
    <source>
        <dbReference type="SAM" id="MobiDB-lite"/>
    </source>
</evidence>
<feature type="region of interest" description="Disordered" evidence="1">
    <location>
        <begin position="185"/>
        <end position="206"/>
    </location>
</feature>
<evidence type="ECO:0000313" key="3">
    <source>
        <dbReference type="Proteomes" id="UP000034291"/>
    </source>
</evidence>
<feature type="region of interest" description="Disordered" evidence="1">
    <location>
        <begin position="400"/>
        <end position="441"/>
    </location>
</feature>
<accession>A0A0F8WMN6</accession>
<dbReference type="Proteomes" id="UP000034291">
    <property type="component" value="Unassembled WGS sequence"/>
</dbReference>